<dbReference type="OrthoDB" id="408631at2759"/>
<gene>
    <name evidence="6" type="ORF">C2845_PM16G09220</name>
</gene>
<dbReference type="InterPro" id="IPR033140">
    <property type="entry name" value="Lipase_GDXG_put_SER_AS"/>
</dbReference>
<dbReference type="STRING" id="4540.A0A3L6PVR9"/>
<dbReference type="PANTHER" id="PTHR23024:SF365">
    <property type="entry name" value="ALPHA_BETA HYDROLASE FOLD-3 DOMAIN-CONTAINING PROTEIN"/>
    <property type="match status" value="1"/>
</dbReference>
<protein>
    <submittedName>
        <fullName evidence="6">Carboxylesterase 13</fullName>
    </submittedName>
</protein>
<feature type="compositionally biased region" description="Basic residues" evidence="4">
    <location>
        <begin position="336"/>
        <end position="349"/>
    </location>
</feature>
<evidence type="ECO:0000313" key="6">
    <source>
        <dbReference type="EMBL" id="RLM65707.1"/>
    </source>
</evidence>
<evidence type="ECO:0000259" key="5">
    <source>
        <dbReference type="Pfam" id="PF07859"/>
    </source>
</evidence>
<dbReference type="InterPro" id="IPR029058">
    <property type="entry name" value="AB_hydrolase_fold"/>
</dbReference>
<keyword evidence="7" id="KW-1185">Reference proteome</keyword>
<dbReference type="PROSITE" id="PS01173">
    <property type="entry name" value="LIPASE_GDXG_HIS"/>
    <property type="match status" value="1"/>
</dbReference>
<dbReference type="GO" id="GO:0016787">
    <property type="term" value="F:hydrolase activity"/>
    <property type="evidence" value="ECO:0007669"/>
    <property type="project" value="UniProtKB-KW"/>
</dbReference>
<name>A0A3L6PVR9_PANMI</name>
<feature type="domain" description="Alpha/beta hydrolase fold-3" evidence="5">
    <location>
        <begin position="83"/>
        <end position="293"/>
    </location>
</feature>
<evidence type="ECO:0000256" key="1">
    <source>
        <dbReference type="ARBA" id="ARBA00010515"/>
    </source>
</evidence>
<dbReference type="InterPro" id="IPR050466">
    <property type="entry name" value="Carboxylest/Gibb_receptor"/>
</dbReference>
<comment type="caution">
    <text evidence="6">The sequence shown here is derived from an EMBL/GenBank/DDBJ whole genome shotgun (WGS) entry which is preliminary data.</text>
</comment>
<dbReference type="EMBL" id="PQIB02000015">
    <property type="protein sequence ID" value="RLM65707.1"/>
    <property type="molecule type" value="Genomic_DNA"/>
</dbReference>
<feature type="domain" description="Alpha/beta hydrolase fold-3" evidence="5">
    <location>
        <begin position="418"/>
        <end position="498"/>
    </location>
</feature>
<dbReference type="PROSITE" id="PS01174">
    <property type="entry name" value="LIPASE_GDXG_SER"/>
    <property type="match status" value="1"/>
</dbReference>
<dbReference type="InterPro" id="IPR013094">
    <property type="entry name" value="AB_hydrolase_3"/>
</dbReference>
<organism evidence="6 7">
    <name type="scientific">Panicum miliaceum</name>
    <name type="common">Proso millet</name>
    <name type="synonym">Broomcorn millet</name>
    <dbReference type="NCBI Taxonomy" id="4540"/>
    <lineage>
        <taxon>Eukaryota</taxon>
        <taxon>Viridiplantae</taxon>
        <taxon>Streptophyta</taxon>
        <taxon>Embryophyta</taxon>
        <taxon>Tracheophyta</taxon>
        <taxon>Spermatophyta</taxon>
        <taxon>Magnoliopsida</taxon>
        <taxon>Liliopsida</taxon>
        <taxon>Poales</taxon>
        <taxon>Poaceae</taxon>
        <taxon>PACMAD clade</taxon>
        <taxon>Panicoideae</taxon>
        <taxon>Panicodae</taxon>
        <taxon>Paniceae</taxon>
        <taxon>Panicinae</taxon>
        <taxon>Panicum</taxon>
        <taxon>Panicum sect. Panicum</taxon>
    </lineage>
</organism>
<accession>A0A3L6PVR9</accession>
<feature type="active site" evidence="3">
    <location>
        <position position="166"/>
    </location>
</feature>
<dbReference type="PANTHER" id="PTHR23024">
    <property type="entry name" value="ARYLACETAMIDE DEACETYLASE"/>
    <property type="match status" value="1"/>
</dbReference>
<evidence type="ECO:0000256" key="4">
    <source>
        <dbReference type="SAM" id="MobiDB-lite"/>
    </source>
</evidence>
<reference evidence="7" key="1">
    <citation type="journal article" date="2019" name="Nat. Commun.">
        <title>The genome of broomcorn millet.</title>
        <authorList>
            <person name="Zou C."/>
            <person name="Miki D."/>
            <person name="Li D."/>
            <person name="Tang Q."/>
            <person name="Xiao L."/>
            <person name="Rajput S."/>
            <person name="Deng P."/>
            <person name="Jia W."/>
            <person name="Huang R."/>
            <person name="Zhang M."/>
            <person name="Sun Y."/>
            <person name="Hu J."/>
            <person name="Fu X."/>
            <person name="Schnable P.S."/>
            <person name="Li F."/>
            <person name="Zhang H."/>
            <person name="Feng B."/>
            <person name="Zhu X."/>
            <person name="Liu R."/>
            <person name="Schnable J.C."/>
            <person name="Zhu J.-K."/>
            <person name="Zhang H."/>
        </authorList>
    </citation>
    <scope>NUCLEOTIDE SEQUENCE [LARGE SCALE GENOMIC DNA]</scope>
</reference>
<proteinExistence type="inferred from homology"/>
<dbReference type="Pfam" id="PF07859">
    <property type="entry name" value="Abhydrolase_3"/>
    <property type="match status" value="2"/>
</dbReference>
<comment type="similarity">
    <text evidence="1">Belongs to the 'GDXG' lipolytic enzyme family.</text>
</comment>
<dbReference type="InterPro" id="IPR002168">
    <property type="entry name" value="Lipase_GDXG_HIS_AS"/>
</dbReference>
<dbReference type="Gene3D" id="3.40.50.1820">
    <property type="entry name" value="alpha/beta hydrolase"/>
    <property type="match status" value="2"/>
</dbReference>
<dbReference type="Proteomes" id="UP000275267">
    <property type="component" value="Unassembled WGS sequence"/>
</dbReference>
<keyword evidence="2" id="KW-0378">Hydrolase</keyword>
<feature type="region of interest" description="Disordered" evidence="4">
    <location>
        <begin position="317"/>
        <end position="385"/>
    </location>
</feature>
<sequence length="819" mass="86771">MSRAEAAAGDRDDDEVVHDFAPLLVVYKSGRLERPIAMPPVPPGLDAATGVASRDVALSPHSFARLYIPPTATDENSRKLHVVVYFHGGGFVIGSAASAAYHRFLNDLAAACPAVAVSVDYRLAPEHPLPAAYEDSLAALEWALSAADPWLAAHGDPSRVFLAGDSAGANICHHLAMHLGIRGAGVRGVVLIHPWFWGREPVGGEPRGPAKMQKGLWEFVCPGTVGGEDDPRMNPTAPGAPGLEGLACGKVMVCVGDVLRWRGRLYAEAAARARGAEPRVELFESEGVGHVFYLLEPAAEKARELLDRIAAFVSAEKPTADSSDEQSPLHTNAGRHGCRGKRRRRRGRPRLIPAPPGLQERPPRAAPHRAARAARPLDAATGVESKDVPLSPSSFVRLYLPPAAASAGDKKANKLPAVVYFHRGGFVIGSAASCVYHRFLNDLAAASPAVAISVDYRVAPEHALPAAYEDSLAALEWALSAADTWLAAHGDLARVFLAADAWLATCRASWCHGEVNPHGVAGCLPLAVRRVSFVVSRSTGFQQVACRLPTRSPVCTHRSTGWATAIECRRRSPVECGQNSLDRRSRAESVKVWVGQLGTDWRAVRGRTGHGDPERPETNCAAHAIVLQAVTEPENDTTTCRGARTGIAPVRLQLGPGQPLSTQLVPSASLVAAPLQRGARQGSRAVIGHGTGACLDPEVVARAAGDRDALRGRAPGPGSVGLGTHRLVQNAGRNGGEVAVDQRSIRQVGCGCDRARSLRIKVKQHGRAGEAKRAFGLLVPPIGHGGRCRELARCKSAARRAAATIAHAPFFFSLAADPV</sequence>
<evidence type="ECO:0000313" key="7">
    <source>
        <dbReference type="Proteomes" id="UP000275267"/>
    </source>
</evidence>
<evidence type="ECO:0000256" key="2">
    <source>
        <dbReference type="ARBA" id="ARBA00022801"/>
    </source>
</evidence>
<dbReference type="SUPFAM" id="SSF53474">
    <property type="entry name" value="alpha/beta-Hydrolases"/>
    <property type="match status" value="2"/>
</dbReference>
<evidence type="ECO:0000256" key="3">
    <source>
        <dbReference type="PROSITE-ProRule" id="PRU10038"/>
    </source>
</evidence>
<dbReference type="AlphaFoldDB" id="A0A3L6PVR9"/>